<accession>A0A9D4E4W9</accession>
<reference evidence="1" key="1">
    <citation type="journal article" date="2019" name="bioRxiv">
        <title>The Genome of the Zebra Mussel, Dreissena polymorpha: A Resource for Invasive Species Research.</title>
        <authorList>
            <person name="McCartney M.A."/>
            <person name="Auch B."/>
            <person name="Kono T."/>
            <person name="Mallez S."/>
            <person name="Zhang Y."/>
            <person name="Obille A."/>
            <person name="Becker A."/>
            <person name="Abrahante J.E."/>
            <person name="Garbe J."/>
            <person name="Badalamenti J.P."/>
            <person name="Herman A."/>
            <person name="Mangelson H."/>
            <person name="Liachko I."/>
            <person name="Sullivan S."/>
            <person name="Sone E.D."/>
            <person name="Koren S."/>
            <person name="Silverstein K.A.T."/>
            <person name="Beckman K.B."/>
            <person name="Gohl D.M."/>
        </authorList>
    </citation>
    <scope>NUCLEOTIDE SEQUENCE</scope>
    <source>
        <strain evidence="1">Duluth1</strain>
        <tissue evidence="1">Whole animal</tissue>
    </source>
</reference>
<dbReference type="Proteomes" id="UP000828390">
    <property type="component" value="Unassembled WGS sequence"/>
</dbReference>
<reference evidence="1" key="2">
    <citation type="submission" date="2020-11" db="EMBL/GenBank/DDBJ databases">
        <authorList>
            <person name="McCartney M.A."/>
            <person name="Auch B."/>
            <person name="Kono T."/>
            <person name="Mallez S."/>
            <person name="Becker A."/>
            <person name="Gohl D.M."/>
            <person name="Silverstein K.A.T."/>
            <person name="Koren S."/>
            <person name="Bechman K.B."/>
            <person name="Herman A."/>
            <person name="Abrahante J.E."/>
            <person name="Garbe J."/>
        </authorList>
    </citation>
    <scope>NUCLEOTIDE SEQUENCE</scope>
    <source>
        <strain evidence="1">Duluth1</strain>
        <tissue evidence="1">Whole animal</tissue>
    </source>
</reference>
<evidence type="ECO:0000313" key="2">
    <source>
        <dbReference type="Proteomes" id="UP000828390"/>
    </source>
</evidence>
<gene>
    <name evidence="1" type="ORF">DPMN_173850</name>
</gene>
<dbReference type="AlphaFoldDB" id="A0A9D4E4W9"/>
<protein>
    <submittedName>
        <fullName evidence="1">Uncharacterized protein</fullName>
    </submittedName>
</protein>
<evidence type="ECO:0000313" key="1">
    <source>
        <dbReference type="EMBL" id="KAH3772510.1"/>
    </source>
</evidence>
<keyword evidence="2" id="KW-1185">Reference proteome</keyword>
<name>A0A9D4E4W9_DREPO</name>
<proteinExistence type="predicted"/>
<sequence>MHMKNRKITDVEKENEKAYKVKRRKAVLEEHEAIKEYKKEATKGRVYTCSSCLRLLYKQSVLQLNDFFFEIWKDYLTQEFPFEEGHVLRQDKTTTDDETFSEEKQI</sequence>
<organism evidence="1 2">
    <name type="scientific">Dreissena polymorpha</name>
    <name type="common">Zebra mussel</name>
    <name type="synonym">Mytilus polymorpha</name>
    <dbReference type="NCBI Taxonomy" id="45954"/>
    <lineage>
        <taxon>Eukaryota</taxon>
        <taxon>Metazoa</taxon>
        <taxon>Spiralia</taxon>
        <taxon>Lophotrochozoa</taxon>
        <taxon>Mollusca</taxon>
        <taxon>Bivalvia</taxon>
        <taxon>Autobranchia</taxon>
        <taxon>Heteroconchia</taxon>
        <taxon>Euheterodonta</taxon>
        <taxon>Imparidentia</taxon>
        <taxon>Neoheterodontei</taxon>
        <taxon>Myida</taxon>
        <taxon>Dreissenoidea</taxon>
        <taxon>Dreissenidae</taxon>
        <taxon>Dreissena</taxon>
    </lineage>
</organism>
<comment type="caution">
    <text evidence="1">The sequence shown here is derived from an EMBL/GenBank/DDBJ whole genome shotgun (WGS) entry which is preliminary data.</text>
</comment>
<dbReference type="EMBL" id="JAIWYP010000009">
    <property type="protein sequence ID" value="KAH3772510.1"/>
    <property type="molecule type" value="Genomic_DNA"/>
</dbReference>